<dbReference type="InterPro" id="IPR055338">
    <property type="entry name" value="YqfX-like"/>
</dbReference>
<protein>
    <recommendedName>
        <fullName evidence="5">DUF4190 domain-containing protein</fullName>
    </recommendedName>
</protein>
<evidence type="ECO:0000313" key="3">
    <source>
        <dbReference type="EMBL" id="GAF07054.1"/>
    </source>
</evidence>
<keyword evidence="2" id="KW-1133">Transmembrane helix</keyword>
<keyword evidence="2" id="KW-0472">Membrane</keyword>
<dbReference type="STRING" id="1236976.JCM16418_1041"/>
<name>W7YXC5_9BACL</name>
<accession>W7YXC5</accession>
<dbReference type="PANTHER" id="PTHR40040">
    <property type="entry name" value="SMALL HYDROPHOBIC PROTEIN-RELATED"/>
    <property type="match status" value="1"/>
</dbReference>
<dbReference type="eggNOG" id="ENOG5032WSH">
    <property type="taxonomic scope" value="Bacteria"/>
</dbReference>
<gene>
    <name evidence="3" type="ORF">JCM16418_1041</name>
</gene>
<feature type="transmembrane region" description="Helical" evidence="2">
    <location>
        <begin position="107"/>
        <end position="130"/>
    </location>
</feature>
<evidence type="ECO:0008006" key="5">
    <source>
        <dbReference type="Google" id="ProtNLM"/>
    </source>
</evidence>
<dbReference type="PANTHER" id="PTHR40040:SF1">
    <property type="entry name" value="MEMBRANE PROTEIN"/>
    <property type="match status" value="1"/>
</dbReference>
<organism evidence="3 4">
    <name type="scientific">Paenibacillus pini JCM 16418</name>
    <dbReference type="NCBI Taxonomy" id="1236976"/>
    <lineage>
        <taxon>Bacteria</taxon>
        <taxon>Bacillati</taxon>
        <taxon>Bacillota</taxon>
        <taxon>Bacilli</taxon>
        <taxon>Bacillales</taxon>
        <taxon>Paenibacillaceae</taxon>
        <taxon>Paenibacillus</taxon>
    </lineage>
</organism>
<dbReference type="RefSeq" id="WP_036646652.1">
    <property type="nucleotide sequence ID" value="NZ_BAVZ01000002.1"/>
</dbReference>
<evidence type="ECO:0000256" key="1">
    <source>
        <dbReference type="SAM" id="MobiDB-lite"/>
    </source>
</evidence>
<dbReference type="EMBL" id="BAVZ01000002">
    <property type="protein sequence ID" value="GAF07054.1"/>
    <property type="molecule type" value="Genomic_DNA"/>
</dbReference>
<feature type="compositionally biased region" description="Basic and acidic residues" evidence="1">
    <location>
        <begin position="1"/>
        <end position="17"/>
    </location>
</feature>
<dbReference type="AlphaFoldDB" id="W7YXC5"/>
<evidence type="ECO:0000256" key="2">
    <source>
        <dbReference type="SAM" id="Phobius"/>
    </source>
</evidence>
<keyword evidence="2" id="KW-0812">Transmembrane</keyword>
<feature type="region of interest" description="Disordered" evidence="1">
    <location>
        <begin position="36"/>
        <end position="65"/>
    </location>
</feature>
<evidence type="ECO:0000313" key="4">
    <source>
        <dbReference type="Proteomes" id="UP000019364"/>
    </source>
</evidence>
<feature type="transmembrane region" description="Helical" evidence="2">
    <location>
        <begin position="72"/>
        <end position="101"/>
    </location>
</feature>
<dbReference type="Proteomes" id="UP000019364">
    <property type="component" value="Unassembled WGS sequence"/>
</dbReference>
<feature type="region of interest" description="Disordered" evidence="1">
    <location>
        <begin position="1"/>
        <end position="23"/>
    </location>
</feature>
<proteinExistence type="predicted"/>
<sequence length="131" mass="14807">MNDFRDFREHSQEEPRHGHALRRVRTDFPRRVERNHEEYAAEITPPNAVRMHNTEAERPDEESVSTGRTAGYVGLAFGIASLFMWSIILGPIAAVTGYYAYSQGSKGWGAWSMGLGILSTLSYFVLIPFAR</sequence>
<reference evidence="3 4" key="1">
    <citation type="journal article" date="2014" name="Genome Announc.">
        <title>Draft Genome Sequence of Paenibacillus pini JCM 16418T, Isolated from the Rhizosphere of Pine Tree.</title>
        <authorList>
            <person name="Yuki M."/>
            <person name="Oshima K."/>
            <person name="Suda W."/>
            <person name="Oshida Y."/>
            <person name="Kitamura K."/>
            <person name="Iida Y."/>
            <person name="Hattori M."/>
            <person name="Ohkuma M."/>
        </authorList>
    </citation>
    <scope>NUCLEOTIDE SEQUENCE [LARGE SCALE GENOMIC DNA]</scope>
    <source>
        <strain evidence="3 4">JCM 16418</strain>
    </source>
</reference>
<keyword evidence="4" id="KW-1185">Reference proteome</keyword>
<comment type="caution">
    <text evidence="3">The sequence shown here is derived from an EMBL/GenBank/DDBJ whole genome shotgun (WGS) entry which is preliminary data.</text>
</comment>